<keyword evidence="2" id="KW-0812">Transmembrane</keyword>
<feature type="compositionally biased region" description="Basic and acidic residues" evidence="1">
    <location>
        <begin position="29"/>
        <end position="38"/>
    </location>
</feature>
<keyword evidence="2" id="KW-0472">Membrane</keyword>
<keyword evidence="2" id="KW-1133">Transmembrane helix</keyword>
<dbReference type="RefSeq" id="WP_142584714.1">
    <property type="nucleotide sequence ID" value="NZ_CABFPH010000072.1"/>
</dbReference>
<gene>
    <name evidence="3" type="ORF">MET9862_04092</name>
</gene>
<evidence type="ECO:0000313" key="3">
    <source>
        <dbReference type="EMBL" id="VUD73476.1"/>
    </source>
</evidence>
<feature type="transmembrane region" description="Helical" evidence="2">
    <location>
        <begin position="44"/>
        <end position="63"/>
    </location>
</feature>
<evidence type="ECO:0000313" key="4">
    <source>
        <dbReference type="Proteomes" id="UP000410984"/>
    </source>
</evidence>
<proteinExistence type="predicted"/>
<evidence type="ECO:0000256" key="1">
    <source>
        <dbReference type="SAM" id="MobiDB-lite"/>
    </source>
</evidence>
<dbReference type="AlphaFoldDB" id="A0A509EGI0"/>
<dbReference type="EMBL" id="CABFPH010000072">
    <property type="protein sequence ID" value="VUD73476.1"/>
    <property type="molecule type" value="Genomic_DNA"/>
</dbReference>
<dbReference type="Proteomes" id="UP000410984">
    <property type="component" value="Unassembled WGS sequence"/>
</dbReference>
<evidence type="ECO:0000256" key="2">
    <source>
        <dbReference type="SAM" id="Phobius"/>
    </source>
</evidence>
<keyword evidence="4" id="KW-1185">Reference proteome</keyword>
<sequence>MTPEPYPIAAASVNEPHAAPGQRSQGASRPEHRVGTDIDRNDQLGSVVLLGIAAAGAAAALILQRLIIG</sequence>
<accession>A0A509EGI0</accession>
<feature type="region of interest" description="Disordered" evidence="1">
    <location>
        <begin position="1"/>
        <end position="38"/>
    </location>
</feature>
<protein>
    <submittedName>
        <fullName evidence="3">Uncharacterized protein</fullName>
    </submittedName>
</protein>
<organism evidence="3 4">
    <name type="scientific">Methylobacterium symbioticum</name>
    <dbReference type="NCBI Taxonomy" id="2584084"/>
    <lineage>
        <taxon>Bacteria</taxon>
        <taxon>Pseudomonadati</taxon>
        <taxon>Pseudomonadota</taxon>
        <taxon>Alphaproteobacteria</taxon>
        <taxon>Hyphomicrobiales</taxon>
        <taxon>Methylobacteriaceae</taxon>
        <taxon>Methylobacterium</taxon>
    </lineage>
</organism>
<reference evidence="3 4" key="1">
    <citation type="submission" date="2019-06" db="EMBL/GenBank/DDBJ databases">
        <authorList>
            <person name="Rodrigo-Torres L."/>
            <person name="Arahal R. D."/>
            <person name="Lucena T."/>
        </authorList>
    </citation>
    <scope>NUCLEOTIDE SEQUENCE [LARGE SCALE GENOMIC DNA]</scope>
    <source>
        <strain evidence="3 4">SB0023/3</strain>
    </source>
</reference>
<name>A0A509EGI0_9HYPH</name>